<sequence>MAGIAAFIILVTVVSAILCGHHLEDLPPVTRARLRHRRTAPACLTGAVLTATAGTCAADGNLWLIALSLYTAVLLAWYARRSYAAHRRQDAEADWESRRVLGERPDPLNPCCMLARHSRGAAHNRRCTDEFHRIVAGFAAEPWSNT</sequence>
<protein>
    <submittedName>
        <fullName evidence="2">Uncharacterized protein</fullName>
    </submittedName>
</protein>
<feature type="transmembrane region" description="Helical" evidence="1">
    <location>
        <begin position="62"/>
        <end position="79"/>
    </location>
</feature>
<dbReference type="OrthoDB" id="4330282at2"/>
<accession>A0A3M0I094</accession>
<keyword evidence="3" id="KW-1185">Reference proteome</keyword>
<keyword evidence="1" id="KW-1133">Transmembrane helix</keyword>
<evidence type="ECO:0000313" key="3">
    <source>
        <dbReference type="Proteomes" id="UP000270471"/>
    </source>
</evidence>
<comment type="caution">
    <text evidence="2">The sequence shown here is derived from an EMBL/GenBank/DDBJ whole genome shotgun (WGS) entry which is preliminary data.</text>
</comment>
<gene>
    <name evidence="2" type="ORF">CTZ28_42000</name>
</gene>
<reference evidence="2 3" key="1">
    <citation type="submission" date="2017-11" db="EMBL/GenBank/DDBJ databases">
        <title>Draft genome of actinobacteria isolated from guarana (Paullinia cupana (Mart.) Ducke.</title>
        <authorList>
            <person name="Siqueira K.A."/>
            <person name="Liotti R.G."/>
            <person name="Mendes T.A.O."/>
            <person name="Soares M.A."/>
        </authorList>
    </citation>
    <scope>NUCLEOTIDE SEQUENCE [LARGE SCALE GENOMIC DNA]</scope>
    <source>
        <strain evidence="2 3">193</strain>
    </source>
</reference>
<dbReference type="AlphaFoldDB" id="A0A3M0I094"/>
<name>A0A3M0I094_9ACTN</name>
<dbReference type="RefSeq" id="WP_121895076.1">
    <property type="nucleotide sequence ID" value="NZ_PENI01000047.1"/>
</dbReference>
<proteinExistence type="predicted"/>
<organism evidence="2 3">
    <name type="scientific">Streptomyces shenzhenensis</name>
    <dbReference type="NCBI Taxonomy" id="943815"/>
    <lineage>
        <taxon>Bacteria</taxon>
        <taxon>Bacillati</taxon>
        <taxon>Actinomycetota</taxon>
        <taxon>Actinomycetes</taxon>
        <taxon>Kitasatosporales</taxon>
        <taxon>Streptomycetaceae</taxon>
        <taxon>Streptomyces</taxon>
    </lineage>
</organism>
<dbReference type="Proteomes" id="UP000270471">
    <property type="component" value="Unassembled WGS sequence"/>
</dbReference>
<evidence type="ECO:0000313" key="2">
    <source>
        <dbReference type="EMBL" id="RMB80123.1"/>
    </source>
</evidence>
<evidence type="ECO:0000256" key="1">
    <source>
        <dbReference type="SAM" id="Phobius"/>
    </source>
</evidence>
<keyword evidence="1" id="KW-0472">Membrane</keyword>
<dbReference type="EMBL" id="PENI01000047">
    <property type="protein sequence ID" value="RMB80123.1"/>
    <property type="molecule type" value="Genomic_DNA"/>
</dbReference>
<keyword evidence="1" id="KW-0812">Transmembrane</keyword>